<protein>
    <recommendedName>
        <fullName evidence="10">Tubulin glycylase 3A</fullName>
    </recommendedName>
</protein>
<reference evidence="8" key="1">
    <citation type="submission" date="2020-05" db="UniProtKB">
        <authorList>
            <consortium name="EnsemblMetazoa"/>
        </authorList>
    </citation>
    <scope>IDENTIFICATION</scope>
    <source>
        <strain evidence="8">USDA</strain>
    </source>
</reference>
<dbReference type="InterPro" id="IPR051437">
    <property type="entry name" value="TTLL_monoglycylase"/>
</dbReference>
<dbReference type="PANTHER" id="PTHR45870:SF2">
    <property type="entry name" value="TUBULIN MONOGLYCYLASE TTLL3"/>
    <property type="match status" value="1"/>
</dbReference>
<evidence type="ECO:0008006" key="10">
    <source>
        <dbReference type="Google" id="ProtNLM"/>
    </source>
</evidence>
<dbReference type="SUPFAM" id="SSF56059">
    <property type="entry name" value="Glutathione synthetase ATP-binding domain-like"/>
    <property type="match status" value="1"/>
</dbReference>
<dbReference type="OrthoDB" id="202825at2759"/>
<dbReference type="PROSITE" id="PS51221">
    <property type="entry name" value="TTL"/>
    <property type="match status" value="1"/>
</dbReference>
<dbReference type="KEGG" id="scac:106085643"/>
<evidence type="ECO:0000256" key="4">
    <source>
        <dbReference type="ARBA" id="ARBA00022741"/>
    </source>
</evidence>
<feature type="region of interest" description="Disordered" evidence="7">
    <location>
        <begin position="46"/>
        <end position="70"/>
    </location>
</feature>
<dbReference type="VEuPathDB" id="VectorBase:SCAU010297"/>
<evidence type="ECO:0000256" key="5">
    <source>
        <dbReference type="ARBA" id="ARBA00022840"/>
    </source>
</evidence>
<keyword evidence="2" id="KW-0963">Cytoplasm</keyword>
<dbReference type="GO" id="GO:0005930">
    <property type="term" value="C:axoneme"/>
    <property type="evidence" value="ECO:0007669"/>
    <property type="project" value="TreeGrafter"/>
</dbReference>
<gene>
    <name evidence="8" type="primary">106085643</name>
</gene>
<evidence type="ECO:0000256" key="2">
    <source>
        <dbReference type="ARBA" id="ARBA00022490"/>
    </source>
</evidence>
<sequence>MLKKTNGATLEHKTNVEVVTNNTEIIESVLPQESVTPNEKEIAEVSNENVGKVTSKDQQNANTRQTKSAKREKLKTIFNDEAANKQQSQATAKSQVEATAKASKKTLTHFSQKNSEILVTDAIRKLTKKSVTSGSNKDKQPPFAIPNDSTPSAVTAHGSVIIDKQVSVSGPYKRVKCIYTILNNDQINVLRRHAQDAVKQNKIFTIRGNYHSVRHALKSRGWVEKLEYHRRSTFVPSSQINVCDLSQVLPKRKTGETQRQFIAKVERNIMSRYIEHVPCDLLWTPHKEKADYVDQSRNPNMLINKFNRAPFTNKENLNAFLRDIAAFYEEGVVESRFPRCFNVWSPEELGEFIEHFKLTACISFIRWLVERYQAGGFDAVFSPLGKVPFSCIEFAFKRCHEFIDTCLHNDIDNDDPNIWEHDWDAFLNHHYQLTHEGYKILADPQRIVENIIVRGVQMIDSLLPYWQQYSIDGYQNLWIIKPANKCRGRGILLSNNLKKIVNIVNPPIASKSRFVVQKYMERPLIIHQTKFDIRQWFLISNIQPLMIWMYKECYLRFSSQEYTLTNHHESVHLTNHAIQKKYTNNGKRDKRLPNENMWDSYSFQAYLRQIGKQELWLERIYPGMRKAIVAAILVSQDHMERTPNTFELFGADFMICENFYPWLIEINSNPDLGATTSVTARMCPQCLEDVIKVVIDRRNDGKADVGNFELIYRQIIPPTPAYMGLNLIVRGKQISNRNSNNHNNYGYQRKEKTLQTSQLYKQRTSIALANAAAAQTAHKPMPAFNATEYIEKCLNAEIANSPRSTSVPSLIGLSNSERKPFLNAEIALDKKSKSFANLAAAAAGRITPKPPSPNPICDVYSTLKRHRSCGPRLNTHCGTKDLQKSKFFVGTYNQQKAINSSRSAGRLKPNLLDTPALSVSKSADNIKELSSNAANTGAKTATTKSLSPLIPVRSALTLKSRLATAVCKEKISEGYESNSTATMHAIGRGISSWNTKRKFSTPKQMPLQSIP</sequence>
<accession>A0A1I8PR05</accession>
<dbReference type="STRING" id="35570.A0A1I8PR05"/>
<organism evidence="8 9">
    <name type="scientific">Stomoxys calcitrans</name>
    <name type="common">Stable fly</name>
    <name type="synonym">Conops calcitrans</name>
    <dbReference type="NCBI Taxonomy" id="35570"/>
    <lineage>
        <taxon>Eukaryota</taxon>
        <taxon>Metazoa</taxon>
        <taxon>Ecdysozoa</taxon>
        <taxon>Arthropoda</taxon>
        <taxon>Hexapoda</taxon>
        <taxon>Insecta</taxon>
        <taxon>Pterygota</taxon>
        <taxon>Neoptera</taxon>
        <taxon>Endopterygota</taxon>
        <taxon>Diptera</taxon>
        <taxon>Brachycera</taxon>
        <taxon>Muscomorpha</taxon>
        <taxon>Muscoidea</taxon>
        <taxon>Muscidae</taxon>
        <taxon>Stomoxys</taxon>
    </lineage>
</organism>
<comment type="subcellular location">
    <subcellularLocation>
        <location evidence="1">Cytoplasm</location>
        <location evidence="1">Cytoskeleton</location>
    </subcellularLocation>
</comment>
<proteinExistence type="predicted"/>
<dbReference type="Gene3D" id="3.30.470.20">
    <property type="entry name" value="ATP-grasp fold, B domain"/>
    <property type="match status" value="1"/>
</dbReference>
<evidence type="ECO:0000313" key="9">
    <source>
        <dbReference type="Proteomes" id="UP000095300"/>
    </source>
</evidence>
<keyword evidence="5" id="KW-0067">ATP-binding</keyword>
<dbReference type="PANTHER" id="PTHR45870">
    <property type="entry name" value="TUBULIN MONOGLYCYLASE TTLL3"/>
    <property type="match status" value="1"/>
</dbReference>
<feature type="region of interest" description="Disordered" evidence="7">
    <location>
        <begin position="130"/>
        <end position="151"/>
    </location>
</feature>
<name>A0A1I8PR05_STOCA</name>
<evidence type="ECO:0000256" key="3">
    <source>
        <dbReference type="ARBA" id="ARBA00022598"/>
    </source>
</evidence>
<evidence type="ECO:0000256" key="6">
    <source>
        <dbReference type="ARBA" id="ARBA00023212"/>
    </source>
</evidence>
<dbReference type="Pfam" id="PF03133">
    <property type="entry name" value="TTL"/>
    <property type="match status" value="1"/>
</dbReference>
<feature type="compositionally biased region" description="Polar residues" evidence="7">
    <location>
        <begin position="56"/>
        <end position="66"/>
    </location>
</feature>
<dbReference type="GO" id="GO:0003341">
    <property type="term" value="P:cilium movement"/>
    <property type="evidence" value="ECO:0007669"/>
    <property type="project" value="TreeGrafter"/>
</dbReference>
<keyword evidence="3" id="KW-0436">Ligase</keyword>
<dbReference type="GO" id="GO:0005524">
    <property type="term" value="F:ATP binding"/>
    <property type="evidence" value="ECO:0007669"/>
    <property type="project" value="UniProtKB-KW"/>
</dbReference>
<keyword evidence="6" id="KW-0206">Cytoskeleton</keyword>
<evidence type="ECO:0000256" key="7">
    <source>
        <dbReference type="SAM" id="MobiDB-lite"/>
    </source>
</evidence>
<dbReference type="Proteomes" id="UP000095300">
    <property type="component" value="Unassembled WGS sequence"/>
</dbReference>
<evidence type="ECO:0000313" key="8">
    <source>
        <dbReference type="EnsemblMetazoa" id="SCAU010297-PA"/>
    </source>
</evidence>
<keyword evidence="4" id="KW-0547">Nucleotide-binding</keyword>
<dbReference type="GO" id="GO:0015630">
    <property type="term" value="C:microtubule cytoskeleton"/>
    <property type="evidence" value="ECO:0007669"/>
    <property type="project" value="TreeGrafter"/>
</dbReference>
<dbReference type="EnsemblMetazoa" id="SCAU010297-RA">
    <property type="protein sequence ID" value="SCAU010297-PA"/>
    <property type="gene ID" value="SCAU010297"/>
</dbReference>
<dbReference type="AlphaFoldDB" id="A0A1I8PR05"/>
<dbReference type="FunFam" id="3.30.470.20:FF:000032">
    <property type="entry name" value="tubulin monoglycylase TTLL3 isoform X2"/>
    <property type="match status" value="1"/>
</dbReference>
<evidence type="ECO:0000256" key="1">
    <source>
        <dbReference type="ARBA" id="ARBA00004245"/>
    </source>
</evidence>
<dbReference type="GO" id="GO:0060271">
    <property type="term" value="P:cilium assembly"/>
    <property type="evidence" value="ECO:0007669"/>
    <property type="project" value="TreeGrafter"/>
</dbReference>
<dbReference type="InterPro" id="IPR004344">
    <property type="entry name" value="TTL/TTLL_fam"/>
</dbReference>
<keyword evidence="9" id="KW-1185">Reference proteome</keyword>
<dbReference type="GO" id="GO:0070736">
    <property type="term" value="F:protein-glycine ligase activity, initiating"/>
    <property type="evidence" value="ECO:0007669"/>
    <property type="project" value="TreeGrafter"/>
</dbReference>